<gene>
    <name evidence="2" type="ORF">FISHEDRAFT_74372</name>
</gene>
<feature type="region of interest" description="Disordered" evidence="1">
    <location>
        <begin position="1"/>
        <end position="50"/>
    </location>
</feature>
<protein>
    <submittedName>
        <fullName evidence="2">Uncharacterized protein</fullName>
    </submittedName>
</protein>
<organism evidence="2 3">
    <name type="scientific">Fistulina hepatica ATCC 64428</name>
    <dbReference type="NCBI Taxonomy" id="1128425"/>
    <lineage>
        <taxon>Eukaryota</taxon>
        <taxon>Fungi</taxon>
        <taxon>Dikarya</taxon>
        <taxon>Basidiomycota</taxon>
        <taxon>Agaricomycotina</taxon>
        <taxon>Agaricomycetes</taxon>
        <taxon>Agaricomycetidae</taxon>
        <taxon>Agaricales</taxon>
        <taxon>Fistulinaceae</taxon>
        <taxon>Fistulina</taxon>
    </lineage>
</organism>
<accession>A0A0D7AA38</accession>
<evidence type="ECO:0000313" key="3">
    <source>
        <dbReference type="Proteomes" id="UP000054144"/>
    </source>
</evidence>
<proteinExistence type="predicted"/>
<feature type="region of interest" description="Disordered" evidence="1">
    <location>
        <begin position="108"/>
        <end position="139"/>
    </location>
</feature>
<keyword evidence="3" id="KW-1185">Reference proteome</keyword>
<reference evidence="2 3" key="1">
    <citation type="journal article" date="2015" name="Fungal Genet. Biol.">
        <title>Evolution of novel wood decay mechanisms in Agaricales revealed by the genome sequences of Fistulina hepatica and Cylindrobasidium torrendii.</title>
        <authorList>
            <person name="Floudas D."/>
            <person name="Held B.W."/>
            <person name="Riley R."/>
            <person name="Nagy L.G."/>
            <person name="Koehler G."/>
            <person name="Ransdell A.S."/>
            <person name="Younus H."/>
            <person name="Chow J."/>
            <person name="Chiniquy J."/>
            <person name="Lipzen A."/>
            <person name="Tritt A."/>
            <person name="Sun H."/>
            <person name="Haridas S."/>
            <person name="LaButti K."/>
            <person name="Ohm R.A."/>
            <person name="Kues U."/>
            <person name="Blanchette R.A."/>
            <person name="Grigoriev I.V."/>
            <person name="Minto R.E."/>
            <person name="Hibbett D.S."/>
        </authorList>
    </citation>
    <scope>NUCLEOTIDE SEQUENCE [LARGE SCALE GENOMIC DNA]</scope>
    <source>
        <strain evidence="2 3">ATCC 64428</strain>
    </source>
</reference>
<dbReference type="OrthoDB" id="6375767at2759"/>
<dbReference type="EMBL" id="KN881929">
    <property type="protein sequence ID" value="KIY47703.1"/>
    <property type="molecule type" value="Genomic_DNA"/>
</dbReference>
<dbReference type="AlphaFoldDB" id="A0A0D7AA38"/>
<feature type="compositionally biased region" description="Basic and acidic residues" evidence="1">
    <location>
        <begin position="13"/>
        <end position="31"/>
    </location>
</feature>
<sequence length="303" mass="32745">MASQLRWNQGSEALERQVDADEEAEERRLEEEISSVLDSSTSSSLSGLSLRDDTHDGRFEISAGASDISKCSEPVALPAFIGGRVIRPAEHARCATSDFWSRGVAMPGMSTRSATTEPPAAGRHRSHGSRLSTPHLKSEDNVPLRQRFRSCSRHHAYSKDDDSLSSVSVTTGRFVSDSSFSGTSASPSCPVHHVAVLGSPQKSDTLHLLSCLLLFHTCFRLPFGCLSRRSLRSSPPPNVAVHKLRSPVSTPALARRIDPEPHPNTQGLVIPASNTSPAFLCQPVLHTASRSMTAFSKAISELL</sequence>
<name>A0A0D7AA38_9AGAR</name>
<feature type="compositionally biased region" description="Polar residues" evidence="1">
    <location>
        <begin position="1"/>
        <end position="11"/>
    </location>
</feature>
<dbReference type="Proteomes" id="UP000054144">
    <property type="component" value="Unassembled WGS sequence"/>
</dbReference>
<feature type="compositionally biased region" description="Low complexity" evidence="1">
    <location>
        <begin position="34"/>
        <end position="49"/>
    </location>
</feature>
<evidence type="ECO:0000256" key="1">
    <source>
        <dbReference type="SAM" id="MobiDB-lite"/>
    </source>
</evidence>
<evidence type="ECO:0000313" key="2">
    <source>
        <dbReference type="EMBL" id="KIY47703.1"/>
    </source>
</evidence>